<comment type="caution">
    <text evidence="1">The sequence shown here is derived from an EMBL/GenBank/DDBJ whole genome shotgun (WGS) entry which is preliminary data.</text>
</comment>
<protein>
    <recommendedName>
        <fullName evidence="3">DUF4834 domain-containing protein</fullName>
    </recommendedName>
</protein>
<reference evidence="1 2" key="1">
    <citation type="submission" date="2018-03" db="EMBL/GenBank/DDBJ databases">
        <title>Genomic Encyclopedia of Type Strains, Phase III (KMG-III): the genomes of soil and plant-associated and newly described type strains.</title>
        <authorList>
            <person name="Whitman W."/>
        </authorList>
    </citation>
    <scope>NUCLEOTIDE SEQUENCE [LARGE SCALE GENOMIC DNA]</scope>
    <source>
        <strain evidence="1 2">CGMCC 1.12700</strain>
    </source>
</reference>
<organism evidence="1 2">
    <name type="scientific">Taibaiella chishuiensis</name>
    <dbReference type="NCBI Taxonomy" id="1434707"/>
    <lineage>
        <taxon>Bacteria</taxon>
        <taxon>Pseudomonadati</taxon>
        <taxon>Bacteroidota</taxon>
        <taxon>Chitinophagia</taxon>
        <taxon>Chitinophagales</taxon>
        <taxon>Chitinophagaceae</taxon>
        <taxon>Taibaiella</taxon>
    </lineage>
</organism>
<name>A0A2P8DCJ6_9BACT</name>
<evidence type="ECO:0000313" key="2">
    <source>
        <dbReference type="Proteomes" id="UP000240572"/>
    </source>
</evidence>
<keyword evidence="2" id="KW-1185">Reference proteome</keyword>
<proteinExistence type="predicted"/>
<dbReference type="EMBL" id="PYGD01000001">
    <property type="protein sequence ID" value="PSK94940.1"/>
    <property type="molecule type" value="Genomic_DNA"/>
</dbReference>
<dbReference type="AlphaFoldDB" id="A0A2P8DCJ6"/>
<dbReference type="RefSeq" id="WP_106521619.1">
    <property type="nucleotide sequence ID" value="NZ_PYGD01000001.1"/>
</dbReference>
<dbReference type="OrthoDB" id="9973511at2"/>
<evidence type="ECO:0000313" key="1">
    <source>
        <dbReference type="EMBL" id="PSK94940.1"/>
    </source>
</evidence>
<dbReference type="Proteomes" id="UP000240572">
    <property type="component" value="Unassembled WGS sequence"/>
</dbReference>
<evidence type="ECO:0008006" key="3">
    <source>
        <dbReference type="Google" id="ProtNLM"/>
    </source>
</evidence>
<accession>A0A2P8DCJ6</accession>
<sequence length="70" mass="8639">MMLRFVLFLLIIFLLIRFMMRFLLPVFKITRMTHQKMNEMKKQMDQMQHNTGKRSGKHIDGDFIEYEEIK</sequence>
<gene>
    <name evidence="1" type="ORF">B0I18_1011103</name>
</gene>